<dbReference type="InterPro" id="IPR045175">
    <property type="entry name" value="M28_fam"/>
</dbReference>
<dbReference type="EMBL" id="VHHP01000003">
    <property type="protein sequence ID" value="TPR54116.1"/>
    <property type="molecule type" value="Genomic_DNA"/>
</dbReference>
<reference evidence="3" key="1">
    <citation type="submission" date="2019-06" db="EMBL/GenBank/DDBJ databases">
        <title>Mycoplasma neophronis type strain whole genome sequence.</title>
        <authorList>
            <person name="Spergser J."/>
        </authorList>
    </citation>
    <scope>NUCLEOTIDE SEQUENCE [LARGE SCALE GENOMIC DNA]</scope>
    <source>
        <strain evidence="3">DSM 24097</strain>
    </source>
</reference>
<evidence type="ECO:0000313" key="3">
    <source>
        <dbReference type="EMBL" id="TPR54116.1"/>
    </source>
</evidence>
<dbReference type="Proteomes" id="UP000316851">
    <property type="component" value="Unassembled WGS sequence"/>
</dbReference>
<evidence type="ECO:0000313" key="4">
    <source>
        <dbReference type="Proteomes" id="UP000316851"/>
    </source>
</evidence>
<keyword evidence="1" id="KW-1133">Transmembrane helix</keyword>
<dbReference type="InterPro" id="IPR007484">
    <property type="entry name" value="Peptidase_M28"/>
</dbReference>
<name>A0ABY2Z039_9BACT</name>
<protein>
    <submittedName>
        <fullName evidence="3">Zn-dependent exopeptidase M28</fullName>
    </submittedName>
</protein>
<organism evidence="3 4">
    <name type="scientific">Metamycoplasma neophronis</name>
    <dbReference type="NCBI Taxonomy" id="872983"/>
    <lineage>
        <taxon>Bacteria</taxon>
        <taxon>Bacillati</taxon>
        <taxon>Mycoplasmatota</taxon>
        <taxon>Mycoplasmoidales</taxon>
        <taxon>Metamycoplasmataceae</taxon>
        <taxon>Metamycoplasma</taxon>
    </lineage>
</organism>
<evidence type="ECO:0000259" key="2">
    <source>
        <dbReference type="Pfam" id="PF04389"/>
    </source>
</evidence>
<dbReference type="RefSeq" id="WP_140914805.1">
    <property type="nucleotide sequence ID" value="NZ_VHHP01000003.1"/>
</dbReference>
<evidence type="ECO:0000256" key="1">
    <source>
        <dbReference type="SAM" id="Phobius"/>
    </source>
</evidence>
<dbReference type="SUPFAM" id="SSF53187">
    <property type="entry name" value="Zn-dependent exopeptidases"/>
    <property type="match status" value="1"/>
</dbReference>
<dbReference type="PANTHER" id="PTHR12147:SF26">
    <property type="entry name" value="PEPTIDASE M28 DOMAIN-CONTAINING PROTEIN"/>
    <property type="match status" value="1"/>
</dbReference>
<dbReference type="Gene3D" id="3.40.630.10">
    <property type="entry name" value="Zn peptidases"/>
    <property type="match status" value="1"/>
</dbReference>
<keyword evidence="1" id="KW-0472">Membrane</keyword>
<accession>A0ABY2Z039</accession>
<feature type="domain" description="Peptidase M28" evidence="2">
    <location>
        <begin position="221"/>
        <end position="430"/>
    </location>
</feature>
<comment type="caution">
    <text evidence="3">The sequence shown here is derived from an EMBL/GenBank/DDBJ whole genome shotgun (WGS) entry which is preliminary data.</text>
</comment>
<sequence>MANKNALKIGLITGSVIAVPALLGIGIGIGYATKNNVKEADYQKLDSYKIFNNFITQTRGRKAGNANNFIATSLVTNQVENKPAYYGIKLEEGQTLTSEILQPLFPLTTDISQSDKNILGSYRAHEILKKTIAEMGYANVGDEITTYPTQNTTPETTPTAATDTTITKLNKSGKAITTFNSEGSFANIVTKMNTALTQDGFFTQGFLYNLSPTSVNNVGTNVVVTINPTNTAKASAKDFYIVSHYDSTNNVGPKGNSWGATDNASGVSVNLGLLKYFSDPKNRENLGVRLHIIFVDAEELGKLGSEAFVAQFLTSNIVENAEQNSLLANSIGMINMDTVAGGNRMYVHSPNTNPELGAAKGNLSTIIRDQINAVSRIRSVQLNKIEEELEIHPMFSAGEYKPGETGDWSDHAPFYIKAKLPVAYIESTDFSVKAKSGLYDGYAQTNNPAAWLRQGDGELLPTKLNMRKLNNGIIELWDYPGDKGDYLVLGDIWHSDLDTPAWVNEHQGAKFYKQLDTVLETLKAYLVSMYEIKGTTIEYFL</sequence>
<keyword evidence="1" id="KW-0812">Transmembrane</keyword>
<dbReference type="PANTHER" id="PTHR12147">
    <property type="entry name" value="METALLOPEPTIDASE M28 FAMILY MEMBER"/>
    <property type="match status" value="1"/>
</dbReference>
<gene>
    <name evidence="3" type="ORF">FJR74_01600</name>
</gene>
<keyword evidence="4" id="KW-1185">Reference proteome</keyword>
<dbReference type="Pfam" id="PF04389">
    <property type="entry name" value="Peptidase_M28"/>
    <property type="match status" value="1"/>
</dbReference>
<proteinExistence type="predicted"/>
<feature type="transmembrane region" description="Helical" evidence="1">
    <location>
        <begin position="12"/>
        <end position="32"/>
    </location>
</feature>